<evidence type="ECO:0000313" key="11">
    <source>
        <dbReference type="EMBL" id="CAG9133617.1"/>
    </source>
</evidence>
<dbReference type="SUPFAM" id="SSF49265">
    <property type="entry name" value="Fibronectin type III"/>
    <property type="match status" value="1"/>
</dbReference>
<dbReference type="CDD" id="cd00063">
    <property type="entry name" value="FN3"/>
    <property type="match status" value="2"/>
</dbReference>
<dbReference type="AlphaFoldDB" id="A0A8S4G2C1"/>
<evidence type="ECO:0000256" key="5">
    <source>
        <dbReference type="ARBA" id="ARBA00022989"/>
    </source>
</evidence>
<evidence type="ECO:0000256" key="2">
    <source>
        <dbReference type="ARBA" id="ARBA00022692"/>
    </source>
</evidence>
<feature type="region of interest" description="Disordered" evidence="8">
    <location>
        <begin position="132"/>
        <end position="161"/>
    </location>
</feature>
<evidence type="ECO:0000256" key="4">
    <source>
        <dbReference type="ARBA" id="ARBA00022840"/>
    </source>
</evidence>
<keyword evidence="5 9" id="KW-1133">Transmembrane helix</keyword>
<dbReference type="Gene3D" id="2.60.40.10">
    <property type="entry name" value="Immunoglobulins"/>
    <property type="match status" value="2"/>
</dbReference>
<evidence type="ECO:0000256" key="9">
    <source>
        <dbReference type="SAM" id="Phobius"/>
    </source>
</evidence>
<evidence type="ECO:0000256" key="1">
    <source>
        <dbReference type="ARBA" id="ARBA00004167"/>
    </source>
</evidence>
<accession>A0A8S4G2C1</accession>
<dbReference type="GO" id="GO:0005524">
    <property type="term" value="F:ATP binding"/>
    <property type="evidence" value="ECO:0007669"/>
    <property type="project" value="UniProtKB-KW"/>
</dbReference>
<dbReference type="PANTHER" id="PTHR46877">
    <property type="entry name" value="EPH RECEPTOR A5"/>
    <property type="match status" value="1"/>
</dbReference>
<feature type="transmembrane region" description="Helical" evidence="9">
    <location>
        <begin position="259"/>
        <end position="284"/>
    </location>
</feature>
<keyword evidence="2 9" id="KW-0812">Transmembrane</keyword>
<evidence type="ECO:0000256" key="6">
    <source>
        <dbReference type="ARBA" id="ARBA00023136"/>
    </source>
</evidence>
<evidence type="ECO:0000256" key="3">
    <source>
        <dbReference type="ARBA" id="ARBA00022741"/>
    </source>
</evidence>
<evidence type="ECO:0000256" key="8">
    <source>
        <dbReference type="SAM" id="MobiDB-lite"/>
    </source>
</evidence>
<dbReference type="PANTHER" id="PTHR46877:SF14">
    <property type="entry name" value="RECEPTOR PROTEIN-TYROSINE KINASE"/>
    <property type="match status" value="1"/>
</dbReference>
<keyword evidence="4" id="KW-0067">ATP-binding</keyword>
<dbReference type="SMART" id="SM00060">
    <property type="entry name" value="FN3"/>
    <property type="match status" value="2"/>
</dbReference>
<dbReference type="Pfam" id="PF00041">
    <property type="entry name" value="fn3"/>
    <property type="match status" value="1"/>
</dbReference>
<feature type="region of interest" description="Disordered" evidence="8">
    <location>
        <begin position="379"/>
        <end position="401"/>
    </location>
</feature>
<reference evidence="11" key="1">
    <citation type="submission" date="2020-11" db="EMBL/GenBank/DDBJ databases">
        <authorList>
            <person name="Whiteford S."/>
        </authorList>
    </citation>
    <scope>NUCLEOTIDE SEQUENCE</scope>
</reference>
<keyword evidence="6 9" id="KW-0472">Membrane</keyword>
<dbReference type="GO" id="GO:0005886">
    <property type="term" value="C:plasma membrane"/>
    <property type="evidence" value="ECO:0007669"/>
    <property type="project" value="TreeGrafter"/>
</dbReference>
<keyword evidence="3" id="KW-0547">Nucleotide-binding</keyword>
<feature type="domain" description="Fibronectin type-III" evidence="10">
    <location>
        <begin position="148"/>
        <end position="246"/>
    </location>
</feature>
<dbReference type="InterPro" id="IPR013783">
    <property type="entry name" value="Ig-like_fold"/>
</dbReference>
<dbReference type="InterPro" id="IPR036116">
    <property type="entry name" value="FN3_sf"/>
</dbReference>
<comment type="caution">
    <text evidence="11">The sequence shown here is derived from an EMBL/GenBank/DDBJ whole genome shotgun (WGS) entry which is preliminary data.</text>
</comment>
<keyword evidence="7" id="KW-0675">Receptor</keyword>
<dbReference type="InterPro" id="IPR050449">
    <property type="entry name" value="Ephrin_rcpt_TKs"/>
</dbReference>
<sequence>MLSGTTAVVYWTDPTLPKGQTATDGRRYVVRWAGAGKTRFYNATDLNCMLDDLRPFTPYEFAVKLIKACADLAHMGQAYSAAEKQSAKLLVRRTCGEAPQLVDVSRRRRLFRELTFFLVIWQRPRVRLVHAGHQHDARSAPRVPPARPPRRAPAGAGGRGSAVELTWGAPAKPNGIITGYVIMYVSAGAGGAAGAEWTASAVLGDRRSTRVDRLRARTKYFFKLQARNSAGLGPFTQLISFTTGEDSNEGGGLSGATSAWLWASAGGALAVLALAAALALSLCCRRPAPHEPIRSQYCGAASGAASGERRKQTLDNVRSMPQLAAARLAARVDWRGARRRRAARCASETNVLESIEAATAQSGARGAIKWMSAAVATGRAVAHHRNPHRPPPLTPHLIPHR</sequence>
<evidence type="ECO:0000313" key="12">
    <source>
        <dbReference type="Proteomes" id="UP000653454"/>
    </source>
</evidence>
<organism evidence="11 12">
    <name type="scientific">Plutella xylostella</name>
    <name type="common">Diamondback moth</name>
    <name type="synonym">Plutella maculipennis</name>
    <dbReference type="NCBI Taxonomy" id="51655"/>
    <lineage>
        <taxon>Eukaryota</taxon>
        <taxon>Metazoa</taxon>
        <taxon>Ecdysozoa</taxon>
        <taxon>Arthropoda</taxon>
        <taxon>Hexapoda</taxon>
        <taxon>Insecta</taxon>
        <taxon>Pterygota</taxon>
        <taxon>Neoptera</taxon>
        <taxon>Endopterygota</taxon>
        <taxon>Lepidoptera</taxon>
        <taxon>Glossata</taxon>
        <taxon>Ditrysia</taxon>
        <taxon>Yponomeutoidea</taxon>
        <taxon>Plutellidae</taxon>
        <taxon>Plutella</taxon>
    </lineage>
</organism>
<gene>
    <name evidence="11" type="ORF">PLXY2_LOCUS11925</name>
</gene>
<comment type="subcellular location">
    <subcellularLocation>
        <location evidence="1">Membrane</location>
        <topology evidence="1">Single-pass membrane protein</topology>
    </subcellularLocation>
</comment>
<proteinExistence type="predicted"/>
<dbReference type="Proteomes" id="UP000653454">
    <property type="component" value="Unassembled WGS sequence"/>
</dbReference>
<dbReference type="EMBL" id="CAJHNJ030000065">
    <property type="protein sequence ID" value="CAG9133617.1"/>
    <property type="molecule type" value="Genomic_DNA"/>
</dbReference>
<keyword evidence="12" id="KW-1185">Reference proteome</keyword>
<protein>
    <submittedName>
        <fullName evidence="11">(diamondback moth) hypothetical protein</fullName>
    </submittedName>
</protein>
<dbReference type="PROSITE" id="PS50853">
    <property type="entry name" value="FN3"/>
    <property type="match status" value="1"/>
</dbReference>
<name>A0A8S4G2C1_PLUXY</name>
<evidence type="ECO:0000256" key="7">
    <source>
        <dbReference type="ARBA" id="ARBA00023170"/>
    </source>
</evidence>
<evidence type="ECO:0000259" key="10">
    <source>
        <dbReference type="PROSITE" id="PS50853"/>
    </source>
</evidence>
<dbReference type="InterPro" id="IPR003961">
    <property type="entry name" value="FN3_dom"/>
</dbReference>